<dbReference type="CDD" id="cd22911">
    <property type="entry name" value="HFD_H3"/>
    <property type="match status" value="1"/>
</dbReference>
<evidence type="ECO:0000256" key="2">
    <source>
        <dbReference type="SAM" id="MobiDB-lite"/>
    </source>
</evidence>
<dbReference type="Gene3D" id="1.10.20.10">
    <property type="entry name" value="Histone, subunit A"/>
    <property type="match status" value="1"/>
</dbReference>
<proteinExistence type="inferred from homology"/>
<comment type="similarity">
    <text evidence="1">Belongs to the histone H3 family.</text>
</comment>
<dbReference type="SUPFAM" id="SSF47113">
    <property type="entry name" value="Histone-fold"/>
    <property type="match status" value="1"/>
</dbReference>
<evidence type="ECO:0000259" key="3">
    <source>
        <dbReference type="Pfam" id="PF00125"/>
    </source>
</evidence>
<feature type="region of interest" description="Disordered" evidence="2">
    <location>
        <begin position="1"/>
        <end position="56"/>
    </location>
</feature>
<gene>
    <name evidence="4" type="ORF">QE152_g19737</name>
</gene>
<accession>A0AAW1KQG7</accession>
<keyword evidence="5" id="KW-1185">Reference proteome</keyword>
<protein>
    <submittedName>
        <fullName evidence="4">Core histone H2A/H2B/H3/H4</fullName>
    </submittedName>
</protein>
<feature type="compositionally biased region" description="Basic residues" evidence="2">
    <location>
        <begin position="42"/>
        <end position="53"/>
    </location>
</feature>
<comment type="caution">
    <text evidence="4">The sequence shown here is derived from an EMBL/GenBank/DDBJ whole genome shotgun (WGS) entry which is preliminary data.</text>
</comment>
<dbReference type="GO" id="GO:0003677">
    <property type="term" value="F:DNA binding"/>
    <property type="evidence" value="ECO:0007669"/>
    <property type="project" value="InterPro"/>
</dbReference>
<evidence type="ECO:0000256" key="1">
    <source>
        <dbReference type="ARBA" id="ARBA00010343"/>
    </source>
</evidence>
<name>A0AAW1KQG7_POPJA</name>
<dbReference type="PROSITE" id="PS00959">
    <property type="entry name" value="HISTONE_H3_2"/>
    <property type="match status" value="1"/>
</dbReference>
<dbReference type="GO" id="GO:0000786">
    <property type="term" value="C:nucleosome"/>
    <property type="evidence" value="ECO:0007669"/>
    <property type="project" value="InterPro"/>
</dbReference>
<dbReference type="Pfam" id="PF00125">
    <property type="entry name" value="Histone"/>
    <property type="match status" value="1"/>
</dbReference>
<dbReference type="PANTHER" id="PTHR45810">
    <property type="entry name" value="HISTONE H3.2"/>
    <property type="match status" value="1"/>
</dbReference>
<evidence type="ECO:0000313" key="5">
    <source>
        <dbReference type="Proteomes" id="UP001458880"/>
    </source>
</evidence>
<dbReference type="AlphaFoldDB" id="A0AAW1KQG7"/>
<dbReference type="PANTHER" id="PTHR45810:SF1">
    <property type="entry name" value="HISTONE H3-LIKE CENTROMERIC PROTEIN A"/>
    <property type="match status" value="1"/>
</dbReference>
<reference evidence="4 5" key="1">
    <citation type="journal article" date="2024" name="BMC Genomics">
        <title>De novo assembly and annotation of Popillia japonica's genome with initial clues to its potential as an invasive pest.</title>
        <authorList>
            <person name="Cucini C."/>
            <person name="Boschi S."/>
            <person name="Funari R."/>
            <person name="Cardaioli E."/>
            <person name="Iannotti N."/>
            <person name="Marturano G."/>
            <person name="Paoli F."/>
            <person name="Bruttini M."/>
            <person name="Carapelli A."/>
            <person name="Frati F."/>
            <person name="Nardi F."/>
        </authorList>
    </citation>
    <scope>NUCLEOTIDE SEQUENCE [LARGE SCALE GENOMIC DNA]</scope>
    <source>
        <strain evidence="4">DMR45628</strain>
    </source>
</reference>
<evidence type="ECO:0000313" key="4">
    <source>
        <dbReference type="EMBL" id="KAK9722318.1"/>
    </source>
</evidence>
<dbReference type="SMART" id="SM00428">
    <property type="entry name" value="H3"/>
    <property type="match status" value="1"/>
</dbReference>
<sequence length="159" mass="18047">MKRKRNVRKKSTTDKTTSADPVPSTSQSRLTDIQNKSSTNASKRKANTPKRKNPTTDMIVLGKKFKVSKKVLREIRTLQTSTHNIIPKLPFARLVKEIFLEHGPANLRIQAAALEALQVAVEMYMMDVFEDSNLCALHCKRVTLFVRDMQLALQIRRGA</sequence>
<feature type="compositionally biased region" description="Polar residues" evidence="2">
    <location>
        <begin position="23"/>
        <end position="41"/>
    </location>
</feature>
<dbReference type="EMBL" id="JASPKY010000189">
    <property type="protein sequence ID" value="KAK9722318.1"/>
    <property type="molecule type" value="Genomic_DNA"/>
</dbReference>
<dbReference type="InterPro" id="IPR009072">
    <property type="entry name" value="Histone-fold"/>
</dbReference>
<dbReference type="GO" id="GO:0030527">
    <property type="term" value="F:structural constituent of chromatin"/>
    <property type="evidence" value="ECO:0007669"/>
    <property type="project" value="InterPro"/>
</dbReference>
<feature type="compositionally biased region" description="Basic residues" evidence="2">
    <location>
        <begin position="1"/>
        <end position="10"/>
    </location>
</feature>
<organism evidence="4 5">
    <name type="scientific">Popillia japonica</name>
    <name type="common">Japanese beetle</name>
    <dbReference type="NCBI Taxonomy" id="7064"/>
    <lineage>
        <taxon>Eukaryota</taxon>
        <taxon>Metazoa</taxon>
        <taxon>Ecdysozoa</taxon>
        <taxon>Arthropoda</taxon>
        <taxon>Hexapoda</taxon>
        <taxon>Insecta</taxon>
        <taxon>Pterygota</taxon>
        <taxon>Neoptera</taxon>
        <taxon>Endopterygota</taxon>
        <taxon>Coleoptera</taxon>
        <taxon>Polyphaga</taxon>
        <taxon>Scarabaeiformia</taxon>
        <taxon>Scarabaeidae</taxon>
        <taxon>Rutelinae</taxon>
        <taxon>Popillia</taxon>
    </lineage>
</organism>
<dbReference type="InterPro" id="IPR000164">
    <property type="entry name" value="Histone_H3/CENP-A"/>
</dbReference>
<dbReference type="Proteomes" id="UP001458880">
    <property type="component" value="Unassembled WGS sequence"/>
</dbReference>
<feature type="domain" description="Core Histone H2A/H2B/H3" evidence="3">
    <location>
        <begin position="69"/>
        <end position="155"/>
    </location>
</feature>
<dbReference type="InterPro" id="IPR007125">
    <property type="entry name" value="H2A/H2B/H3"/>
</dbReference>
<dbReference type="GO" id="GO:0046982">
    <property type="term" value="F:protein heterodimerization activity"/>
    <property type="evidence" value="ECO:0007669"/>
    <property type="project" value="InterPro"/>
</dbReference>